<dbReference type="GO" id="GO:0000981">
    <property type="term" value="F:DNA-binding transcription factor activity, RNA polymerase II-specific"/>
    <property type="evidence" value="ECO:0007669"/>
    <property type="project" value="InterPro"/>
</dbReference>
<dbReference type="SUPFAM" id="SSF57701">
    <property type="entry name" value="Zn2/Cys6 DNA-binding domain"/>
    <property type="match status" value="1"/>
</dbReference>
<dbReference type="AlphaFoldDB" id="A0A2T3BBK8"/>
<dbReference type="PANTHER" id="PTHR47338">
    <property type="entry name" value="ZN(II)2CYS6 TRANSCRIPTION FACTOR (EUROFUNG)-RELATED"/>
    <property type="match status" value="1"/>
</dbReference>
<feature type="compositionally biased region" description="Polar residues" evidence="6">
    <location>
        <begin position="701"/>
        <end position="717"/>
    </location>
</feature>
<dbReference type="InParanoid" id="A0A2T3BBK8"/>
<dbReference type="STRING" id="857342.A0A2T3BBK8"/>
<feature type="compositionally biased region" description="Low complexity" evidence="6">
    <location>
        <begin position="731"/>
        <end position="744"/>
    </location>
</feature>
<comment type="subcellular location">
    <subcellularLocation>
        <location evidence="1">Nucleus</location>
    </subcellularLocation>
</comment>
<dbReference type="Gene3D" id="4.10.240.10">
    <property type="entry name" value="Zn(2)-C6 fungal-type DNA-binding domain"/>
    <property type="match status" value="1"/>
</dbReference>
<feature type="compositionally biased region" description="Polar residues" evidence="6">
    <location>
        <begin position="670"/>
        <end position="693"/>
    </location>
</feature>
<dbReference type="OrthoDB" id="3862662at2759"/>
<keyword evidence="4" id="KW-0804">Transcription</keyword>
<proteinExistence type="predicted"/>
<evidence type="ECO:0000256" key="6">
    <source>
        <dbReference type="SAM" id="MobiDB-lite"/>
    </source>
</evidence>
<organism evidence="8 9">
    <name type="scientific">Amorphotheca resinae ATCC 22711</name>
    <dbReference type="NCBI Taxonomy" id="857342"/>
    <lineage>
        <taxon>Eukaryota</taxon>
        <taxon>Fungi</taxon>
        <taxon>Dikarya</taxon>
        <taxon>Ascomycota</taxon>
        <taxon>Pezizomycotina</taxon>
        <taxon>Leotiomycetes</taxon>
        <taxon>Helotiales</taxon>
        <taxon>Amorphothecaceae</taxon>
        <taxon>Amorphotheca</taxon>
    </lineage>
</organism>
<feature type="region of interest" description="Disordered" evidence="6">
    <location>
        <begin position="730"/>
        <end position="771"/>
    </location>
</feature>
<keyword evidence="9" id="KW-1185">Reference proteome</keyword>
<dbReference type="SMART" id="SM00906">
    <property type="entry name" value="Fungal_trans"/>
    <property type="match status" value="1"/>
</dbReference>
<dbReference type="InterPro" id="IPR050815">
    <property type="entry name" value="TF_fung"/>
</dbReference>
<protein>
    <recommendedName>
        <fullName evidence="7">Zn(2)-C6 fungal-type domain-containing protein</fullName>
    </recommendedName>
</protein>
<keyword evidence="5" id="KW-0539">Nucleus</keyword>
<dbReference type="PANTHER" id="PTHR47338:SF10">
    <property type="entry name" value="TRANSCRIPTION FACTOR DOMAIN-CONTAINING PROTEIN-RELATED"/>
    <property type="match status" value="1"/>
</dbReference>
<dbReference type="Proteomes" id="UP000241818">
    <property type="component" value="Unassembled WGS sequence"/>
</dbReference>
<feature type="region of interest" description="Disordered" evidence="6">
    <location>
        <begin position="148"/>
        <end position="169"/>
    </location>
</feature>
<evidence type="ECO:0000256" key="4">
    <source>
        <dbReference type="ARBA" id="ARBA00023163"/>
    </source>
</evidence>
<dbReference type="CDD" id="cd00067">
    <property type="entry name" value="GAL4"/>
    <property type="match status" value="1"/>
</dbReference>
<dbReference type="GO" id="GO:0005634">
    <property type="term" value="C:nucleus"/>
    <property type="evidence" value="ECO:0007669"/>
    <property type="project" value="UniProtKB-SubCell"/>
</dbReference>
<keyword evidence="2" id="KW-0479">Metal-binding</keyword>
<feature type="compositionally biased region" description="Polar residues" evidence="6">
    <location>
        <begin position="752"/>
        <end position="767"/>
    </location>
</feature>
<evidence type="ECO:0000256" key="3">
    <source>
        <dbReference type="ARBA" id="ARBA00023015"/>
    </source>
</evidence>
<evidence type="ECO:0000256" key="1">
    <source>
        <dbReference type="ARBA" id="ARBA00004123"/>
    </source>
</evidence>
<dbReference type="PROSITE" id="PS00463">
    <property type="entry name" value="ZN2_CY6_FUNGAL_1"/>
    <property type="match status" value="1"/>
</dbReference>
<dbReference type="GeneID" id="36574421"/>
<dbReference type="InterPro" id="IPR001138">
    <property type="entry name" value="Zn2Cys6_DnaBD"/>
</dbReference>
<dbReference type="RefSeq" id="XP_024724295.1">
    <property type="nucleotide sequence ID" value="XM_024866340.1"/>
</dbReference>
<dbReference type="SMART" id="SM00066">
    <property type="entry name" value="GAL4"/>
    <property type="match status" value="1"/>
</dbReference>
<dbReference type="Pfam" id="PF04082">
    <property type="entry name" value="Fungal_trans"/>
    <property type="match status" value="1"/>
</dbReference>
<dbReference type="GO" id="GO:0006351">
    <property type="term" value="P:DNA-templated transcription"/>
    <property type="evidence" value="ECO:0007669"/>
    <property type="project" value="InterPro"/>
</dbReference>
<evidence type="ECO:0000259" key="7">
    <source>
        <dbReference type="PROSITE" id="PS50048"/>
    </source>
</evidence>
<dbReference type="EMBL" id="KZ679007">
    <property type="protein sequence ID" value="PSS25696.1"/>
    <property type="molecule type" value="Genomic_DNA"/>
</dbReference>
<keyword evidence="3" id="KW-0805">Transcription regulation</keyword>
<dbReference type="CDD" id="cd12148">
    <property type="entry name" value="fungal_TF_MHR"/>
    <property type="match status" value="1"/>
</dbReference>
<feature type="compositionally biased region" description="Low complexity" evidence="6">
    <location>
        <begin position="117"/>
        <end position="130"/>
    </location>
</feature>
<accession>A0A2T3BBK8</accession>
<feature type="region of interest" description="Disordered" evidence="6">
    <location>
        <begin position="63"/>
        <end position="133"/>
    </location>
</feature>
<dbReference type="Pfam" id="PF00172">
    <property type="entry name" value="Zn_clus"/>
    <property type="match status" value="1"/>
</dbReference>
<dbReference type="GO" id="GO:0008270">
    <property type="term" value="F:zinc ion binding"/>
    <property type="evidence" value="ECO:0007669"/>
    <property type="project" value="InterPro"/>
</dbReference>
<feature type="domain" description="Zn(2)-C6 fungal-type" evidence="7">
    <location>
        <begin position="31"/>
        <end position="61"/>
    </location>
</feature>
<dbReference type="InterPro" id="IPR036864">
    <property type="entry name" value="Zn2-C6_fun-type_DNA-bd_sf"/>
</dbReference>
<dbReference type="GO" id="GO:0003677">
    <property type="term" value="F:DNA binding"/>
    <property type="evidence" value="ECO:0007669"/>
    <property type="project" value="InterPro"/>
</dbReference>
<feature type="region of interest" description="Disordered" evidence="6">
    <location>
        <begin position="670"/>
        <end position="717"/>
    </location>
</feature>
<evidence type="ECO:0000313" key="8">
    <source>
        <dbReference type="EMBL" id="PSS25696.1"/>
    </source>
</evidence>
<evidence type="ECO:0000313" key="9">
    <source>
        <dbReference type="Proteomes" id="UP000241818"/>
    </source>
</evidence>
<evidence type="ECO:0000256" key="5">
    <source>
        <dbReference type="ARBA" id="ARBA00023242"/>
    </source>
</evidence>
<gene>
    <name evidence="8" type="ORF">M430DRAFT_33309</name>
</gene>
<dbReference type="InterPro" id="IPR007219">
    <property type="entry name" value="XnlR_reg_dom"/>
</dbReference>
<sequence length="841" mass="94578">MPLPTQIAEQEPSMSHIVMNEETGEAHSSLACHVCKKRKIKCGRELPRCRLCEQSSQQCTYPIRAERPGPKIGSSQSRKRRREALQQERESRRMHRNNLPRHASTDDDETAAERHNPLAAASPGPSLGSATSEWHPRHMQSLSFIIHPSHESCSPGAETEKPPEPVSEVVGNEEPLLTSTCFALSLSPDVLDSLINTFFQTFTSYRLFREPHFKAKMWHIETDAQINALLASMFAFSAKEYSTSGGSGSESRMQWTHSHFIDLAMTYIDKVLRDCGDEPPPLCLLQALILTAHWLLIQGVRGRAWRYLGNCVRIAYELNLHLVDAGKSPDTVNTVPSQWCEDEERRRAWWAIWELDVFASVIRRCPTAIDWSQNETFLPAEDEKWFREEPQKSCKLASGLTERWKNLQATGNQSPKAWFIIVNSLMKEAQTISSPFGINKPSYRDIGRSINRCETCQDNRDCPSSERGKDASTRLSTLYNTLRCFFIALPASLKYREQNLTFEAKSARQSGPSSPRHLHSSIYSIHLMSLLTKIMICKYRVFHNCMGQTQWDKDPGVSHKRSDSLLSDRCESDAIGQYFKAADDVVTVVNTSNENHFRYVNPFLANTIWLAAAVQLLHKNMISDNSEAELITSKFEVLCMTYDQFVDFWEMSPTPGQTLQMLQSHLKSIRASSGNEAIQRPTSPANCNEQEGQASKKPHDQQNSLPPNEHSQGCQKGISISNNQETTCRHSYQTTSSFTATTSSPVSRRSGYRQQPSLPEQPIQTPSPALPYEPSLEMQAVATSSSAFDSLATKANYVPPAIAQYMDPGLFGNFNFISDLGAANMDFASFLNEVYPPPDTG</sequence>
<evidence type="ECO:0000256" key="2">
    <source>
        <dbReference type="ARBA" id="ARBA00022723"/>
    </source>
</evidence>
<reference evidence="8 9" key="1">
    <citation type="journal article" date="2018" name="New Phytol.">
        <title>Comparative genomics and transcriptomics depict ericoid mycorrhizal fungi as versatile saprotrophs and plant mutualists.</title>
        <authorList>
            <person name="Martino E."/>
            <person name="Morin E."/>
            <person name="Grelet G.A."/>
            <person name="Kuo A."/>
            <person name="Kohler A."/>
            <person name="Daghino S."/>
            <person name="Barry K.W."/>
            <person name="Cichocki N."/>
            <person name="Clum A."/>
            <person name="Dockter R.B."/>
            <person name="Hainaut M."/>
            <person name="Kuo R.C."/>
            <person name="LaButti K."/>
            <person name="Lindahl B.D."/>
            <person name="Lindquist E.A."/>
            <person name="Lipzen A."/>
            <person name="Khouja H.R."/>
            <person name="Magnuson J."/>
            <person name="Murat C."/>
            <person name="Ohm R.A."/>
            <person name="Singer S.W."/>
            <person name="Spatafora J.W."/>
            <person name="Wang M."/>
            <person name="Veneault-Fourrey C."/>
            <person name="Henrissat B."/>
            <person name="Grigoriev I.V."/>
            <person name="Martin F.M."/>
            <person name="Perotto S."/>
        </authorList>
    </citation>
    <scope>NUCLEOTIDE SEQUENCE [LARGE SCALE GENOMIC DNA]</scope>
    <source>
        <strain evidence="8 9">ATCC 22711</strain>
    </source>
</reference>
<name>A0A2T3BBK8_AMORE</name>
<dbReference type="PROSITE" id="PS50048">
    <property type="entry name" value="ZN2_CY6_FUNGAL_2"/>
    <property type="match status" value="1"/>
</dbReference>